<reference evidence="1 2" key="1">
    <citation type="journal article" date="2023" name="Life. Sci Alliance">
        <title>Evolutionary insights into 3D genome organization and epigenetic landscape of Vigna mungo.</title>
        <authorList>
            <person name="Junaid A."/>
            <person name="Singh B."/>
            <person name="Bhatia S."/>
        </authorList>
    </citation>
    <scope>NUCLEOTIDE SEQUENCE [LARGE SCALE GENOMIC DNA]</scope>
    <source>
        <strain evidence="1">Urdbean</strain>
    </source>
</reference>
<name>A0AAQ3NV98_VIGMU</name>
<gene>
    <name evidence="1" type="ORF">V8G54_009676</name>
</gene>
<sequence>MVQGFTTNEFCDVFLPGDNYPLWLTHTGEGHSVLFKVPEDRNCLMTGMFLCVVYSSPLERVANECLLSVLIVNYTKCTIQIYKRETIISFSEEDWKEIISQLGFGDQVEIFVTFGHELIVMKMAIYLLYTESTDMPINPSLEPKENVLLRFLKRIVMCDFW</sequence>
<keyword evidence="2" id="KW-1185">Reference proteome</keyword>
<organism evidence="1 2">
    <name type="scientific">Vigna mungo</name>
    <name type="common">Black gram</name>
    <name type="synonym">Phaseolus mungo</name>
    <dbReference type="NCBI Taxonomy" id="3915"/>
    <lineage>
        <taxon>Eukaryota</taxon>
        <taxon>Viridiplantae</taxon>
        <taxon>Streptophyta</taxon>
        <taxon>Embryophyta</taxon>
        <taxon>Tracheophyta</taxon>
        <taxon>Spermatophyta</taxon>
        <taxon>Magnoliopsida</taxon>
        <taxon>eudicotyledons</taxon>
        <taxon>Gunneridae</taxon>
        <taxon>Pentapetalae</taxon>
        <taxon>rosids</taxon>
        <taxon>fabids</taxon>
        <taxon>Fabales</taxon>
        <taxon>Fabaceae</taxon>
        <taxon>Papilionoideae</taxon>
        <taxon>50 kb inversion clade</taxon>
        <taxon>NPAAA clade</taxon>
        <taxon>indigoferoid/millettioid clade</taxon>
        <taxon>Phaseoleae</taxon>
        <taxon>Vigna</taxon>
    </lineage>
</organism>
<evidence type="ECO:0000313" key="1">
    <source>
        <dbReference type="EMBL" id="WVZ16694.1"/>
    </source>
</evidence>
<proteinExistence type="predicted"/>
<protein>
    <recommendedName>
        <fullName evidence="3">TMV resistance protein N</fullName>
    </recommendedName>
</protein>
<dbReference type="EMBL" id="CP144698">
    <property type="protein sequence ID" value="WVZ16694.1"/>
    <property type="molecule type" value="Genomic_DNA"/>
</dbReference>
<dbReference type="AlphaFoldDB" id="A0AAQ3NV98"/>
<accession>A0AAQ3NV98</accession>
<evidence type="ECO:0000313" key="2">
    <source>
        <dbReference type="Proteomes" id="UP001374535"/>
    </source>
</evidence>
<dbReference type="Proteomes" id="UP001374535">
    <property type="component" value="Chromosome 3"/>
</dbReference>
<evidence type="ECO:0008006" key="3">
    <source>
        <dbReference type="Google" id="ProtNLM"/>
    </source>
</evidence>